<dbReference type="AlphaFoldDB" id="A0A150G273"/>
<dbReference type="GO" id="GO:0005783">
    <property type="term" value="C:endoplasmic reticulum"/>
    <property type="evidence" value="ECO:0007669"/>
    <property type="project" value="TreeGrafter"/>
</dbReference>
<dbReference type="GO" id="GO:0071944">
    <property type="term" value="C:cell periphery"/>
    <property type="evidence" value="ECO:0007669"/>
    <property type="project" value="TreeGrafter"/>
</dbReference>
<sequence>MSATPEHQTSAGWVWPELLPELEEKIFSFLGPNDIPIFRQINKAAAAQFCEPQHKTFRLSAPVSSQAFAAHWLAPGATKGLTLSRRRQLLCLVAASGVVANLKLAVVAAGCLPTLEVFKAAAAAGKLDACMWLREQGCSMASSWHRGSDLLAAAAGGGHRHVCEWLLGLGLAWSSDGAAAAARSGHLDLMEWLLEQRPPLSEGRYGDADSTKKELILGVVHGCDLPTLKRLWTGWGEISDSMKWGALAAAAGSPTPDWAAKVEWLEAQGCPRTPFSCGEAARRPDAEAVDRLAWLLQRGYPVSAPAIKASALAGNVEAFSYLMGALRDPEYQSEYADVGLHASIGGNLQILQTLQAFGWLSDPPGCAQQLAGRGRVEALAWLVETRGNAALHLHPYLVNAAAASGSVEMLAWVRALGLPWNRTTLWTAITVGCAEAAEWLVARGCRIEELDDVYGSVCANGDLAMAELLRRLGVPWGPAGSDVDRAARHAPLPMLRWLLEEGCPIDDYERAMEEAMKREGGDRDEAAELLAWHWEAQQAAEAAQRA</sequence>
<dbReference type="PANTHER" id="PTHR12393">
    <property type="entry name" value="SPHINGOMYELIN PHOSPHODIESTERASE RELATED"/>
    <property type="match status" value="1"/>
</dbReference>
<organism evidence="1 2">
    <name type="scientific">Gonium pectorale</name>
    <name type="common">Green alga</name>
    <dbReference type="NCBI Taxonomy" id="33097"/>
    <lineage>
        <taxon>Eukaryota</taxon>
        <taxon>Viridiplantae</taxon>
        <taxon>Chlorophyta</taxon>
        <taxon>core chlorophytes</taxon>
        <taxon>Chlorophyceae</taxon>
        <taxon>CS clade</taxon>
        <taxon>Chlamydomonadales</taxon>
        <taxon>Volvocaceae</taxon>
        <taxon>Gonium</taxon>
    </lineage>
</organism>
<dbReference type="GO" id="GO:0016020">
    <property type="term" value="C:membrane"/>
    <property type="evidence" value="ECO:0007669"/>
    <property type="project" value="TreeGrafter"/>
</dbReference>
<dbReference type="GO" id="GO:0046513">
    <property type="term" value="P:ceramide biosynthetic process"/>
    <property type="evidence" value="ECO:0007669"/>
    <property type="project" value="TreeGrafter"/>
</dbReference>
<dbReference type="PANTHER" id="PTHR12393:SF6">
    <property type="entry name" value="SPHINGOMYELIN PHOSPHODIESTERASE 2"/>
    <property type="match status" value="1"/>
</dbReference>
<dbReference type="GO" id="GO:0004620">
    <property type="term" value="F:phospholipase activity"/>
    <property type="evidence" value="ECO:0007669"/>
    <property type="project" value="TreeGrafter"/>
</dbReference>
<dbReference type="InterPro" id="IPR036770">
    <property type="entry name" value="Ankyrin_rpt-contain_sf"/>
</dbReference>
<evidence type="ECO:0000313" key="2">
    <source>
        <dbReference type="Proteomes" id="UP000075714"/>
    </source>
</evidence>
<comment type="caution">
    <text evidence="1">The sequence shown here is derived from an EMBL/GenBank/DDBJ whole genome shotgun (WGS) entry which is preliminary data.</text>
</comment>
<accession>A0A150G273</accession>
<dbReference type="Proteomes" id="UP000075714">
    <property type="component" value="Unassembled WGS sequence"/>
</dbReference>
<name>A0A150G273_GONPE</name>
<evidence type="ECO:0000313" key="1">
    <source>
        <dbReference type="EMBL" id="KXZ43938.1"/>
    </source>
</evidence>
<reference evidence="2" key="1">
    <citation type="journal article" date="2016" name="Nat. Commun.">
        <title>The Gonium pectorale genome demonstrates co-option of cell cycle regulation during the evolution of multicellularity.</title>
        <authorList>
            <person name="Hanschen E.R."/>
            <person name="Marriage T.N."/>
            <person name="Ferris P.J."/>
            <person name="Hamaji T."/>
            <person name="Toyoda A."/>
            <person name="Fujiyama A."/>
            <person name="Neme R."/>
            <person name="Noguchi H."/>
            <person name="Minakuchi Y."/>
            <person name="Suzuki M."/>
            <person name="Kawai-Toyooka H."/>
            <person name="Smith D.R."/>
            <person name="Sparks H."/>
            <person name="Anderson J."/>
            <person name="Bakaric R."/>
            <person name="Luria V."/>
            <person name="Karger A."/>
            <person name="Kirschner M.W."/>
            <person name="Durand P.M."/>
            <person name="Michod R.E."/>
            <person name="Nozaki H."/>
            <person name="Olson B.J."/>
        </authorList>
    </citation>
    <scope>NUCLEOTIDE SEQUENCE [LARGE SCALE GENOMIC DNA]</scope>
    <source>
        <strain evidence="2">NIES-2863</strain>
    </source>
</reference>
<dbReference type="Gene3D" id="1.25.40.20">
    <property type="entry name" value="Ankyrin repeat-containing domain"/>
    <property type="match status" value="1"/>
</dbReference>
<protein>
    <submittedName>
        <fullName evidence="1">Uncharacterized protein</fullName>
    </submittedName>
</protein>
<keyword evidence="2" id="KW-1185">Reference proteome</keyword>
<dbReference type="GO" id="GO:0030149">
    <property type="term" value="P:sphingolipid catabolic process"/>
    <property type="evidence" value="ECO:0007669"/>
    <property type="project" value="TreeGrafter"/>
</dbReference>
<dbReference type="SUPFAM" id="SSF48403">
    <property type="entry name" value="Ankyrin repeat"/>
    <property type="match status" value="1"/>
</dbReference>
<proteinExistence type="predicted"/>
<gene>
    <name evidence="1" type="ORF">GPECTOR_77g34</name>
</gene>
<dbReference type="EMBL" id="LSYV01000078">
    <property type="protein sequence ID" value="KXZ43938.1"/>
    <property type="molecule type" value="Genomic_DNA"/>
</dbReference>